<name>A0ABP5AKE8_9MICO</name>
<dbReference type="RefSeq" id="WP_248145314.1">
    <property type="nucleotide sequence ID" value="NZ_BAAAOF010000002.1"/>
</dbReference>
<dbReference type="EMBL" id="BAAAOF010000002">
    <property type="protein sequence ID" value="GAA1916427.1"/>
    <property type="molecule type" value="Genomic_DNA"/>
</dbReference>
<accession>A0ABP5AKE8</accession>
<gene>
    <name evidence="3" type="ORF">GCM10009775_06110</name>
</gene>
<evidence type="ECO:0000256" key="1">
    <source>
        <dbReference type="SAM" id="MobiDB-lite"/>
    </source>
</evidence>
<keyword evidence="4" id="KW-1185">Reference proteome</keyword>
<reference evidence="4" key="1">
    <citation type="journal article" date="2019" name="Int. J. Syst. Evol. Microbiol.">
        <title>The Global Catalogue of Microorganisms (GCM) 10K type strain sequencing project: providing services to taxonomists for standard genome sequencing and annotation.</title>
        <authorList>
            <consortium name="The Broad Institute Genomics Platform"/>
            <consortium name="The Broad Institute Genome Sequencing Center for Infectious Disease"/>
            <person name="Wu L."/>
            <person name="Ma J."/>
        </authorList>
    </citation>
    <scope>NUCLEOTIDE SEQUENCE [LARGE SCALE GENOMIC DNA]</scope>
    <source>
        <strain evidence="4">JCM 14900</strain>
    </source>
</reference>
<sequence length="146" mass="13551">MLNKKKWITYGVAGAVGLTLVGGAAAATAANMDLRTGSGSVVPGGPVVGSGGDVLDRGGLQLRVTDTSASVISSPSPTAPPVASAASVASVASAPSQPSVVSAPSPVAPAPAPAAPAPAPAPPAPAPVDSPASPASAASVASAWSD</sequence>
<feature type="compositionally biased region" description="Pro residues" evidence="1">
    <location>
        <begin position="106"/>
        <end position="128"/>
    </location>
</feature>
<feature type="chain" id="PRO_5045037962" evidence="2">
    <location>
        <begin position="30"/>
        <end position="146"/>
    </location>
</feature>
<feature type="compositionally biased region" description="Low complexity" evidence="1">
    <location>
        <begin position="68"/>
        <end position="105"/>
    </location>
</feature>
<comment type="caution">
    <text evidence="3">The sequence shown here is derived from an EMBL/GenBank/DDBJ whole genome shotgun (WGS) entry which is preliminary data.</text>
</comment>
<organism evidence="3 4">
    <name type="scientific">Microbacterium aoyamense</name>
    <dbReference type="NCBI Taxonomy" id="344166"/>
    <lineage>
        <taxon>Bacteria</taxon>
        <taxon>Bacillati</taxon>
        <taxon>Actinomycetota</taxon>
        <taxon>Actinomycetes</taxon>
        <taxon>Micrococcales</taxon>
        <taxon>Microbacteriaceae</taxon>
        <taxon>Microbacterium</taxon>
    </lineage>
</organism>
<evidence type="ECO:0000256" key="2">
    <source>
        <dbReference type="SAM" id="SignalP"/>
    </source>
</evidence>
<protein>
    <submittedName>
        <fullName evidence="3">Uncharacterized protein</fullName>
    </submittedName>
</protein>
<evidence type="ECO:0000313" key="4">
    <source>
        <dbReference type="Proteomes" id="UP001501343"/>
    </source>
</evidence>
<keyword evidence="2" id="KW-0732">Signal</keyword>
<proteinExistence type="predicted"/>
<evidence type="ECO:0000313" key="3">
    <source>
        <dbReference type="EMBL" id="GAA1916427.1"/>
    </source>
</evidence>
<feature type="region of interest" description="Disordered" evidence="1">
    <location>
        <begin position="68"/>
        <end position="146"/>
    </location>
</feature>
<dbReference type="Proteomes" id="UP001501343">
    <property type="component" value="Unassembled WGS sequence"/>
</dbReference>
<feature type="compositionally biased region" description="Low complexity" evidence="1">
    <location>
        <begin position="129"/>
        <end position="146"/>
    </location>
</feature>
<feature type="signal peptide" evidence="2">
    <location>
        <begin position="1"/>
        <end position="29"/>
    </location>
</feature>